<dbReference type="GO" id="GO:0045944">
    <property type="term" value="P:positive regulation of transcription by RNA polymerase II"/>
    <property type="evidence" value="ECO:0007669"/>
    <property type="project" value="TreeGrafter"/>
</dbReference>
<keyword evidence="1" id="KW-0217">Developmental protein</keyword>
<keyword evidence="4" id="KW-0805">Transcription regulation</keyword>
<protein>
    <submittedName>
        <fullName evidence="10 12">Neurogenin transcription factor</fullName>
    </submittedName>
</protein>
<dbReference type="GO" id="GO:0005634">
    <property type="term" value="C:nucleus"/>
    <property type="evidence" value="ECO:0007669"/>
    <property type="project" value="TreeGrafter"/>
</dbReference>
<name>D1LX79_SACKO</name>
<keyword evidence="5" id="KW-0238">DNA-binding</keyword>
<reference evidence="12" key="2">
    <citation type="submission" date="2025-05" db="UniProtKB">
        <authorList>
            <consortium name="RefSeq"/>
        </authorList>
    </citation>
    <scope>IDENTIFICATION</scope>
</reference>
<reference evidence="10" key="1">
    <citation type="submission" date="2009-10" db="EMBL/GenBank/DDBJ databases">
        <authorList>
            <person name="Freeman R.M.Jr."/>
            <person name="Wu M.M."/>
            <person name="Gerhart J.J."/>
        </authorList>
    </citation>
    <scope>NUCLEOTIDE SEQUENCE</scope>
</reference>
<dbReference type="GO" id="GO:0000981">
    <property type="term" value="F:DNA-binding transcription factor activity, RNA polymerase II-specific"/>
    <property type="evidence" value="ECO:0007669"/>
    <property type="project" value="TreeGrafter"/>
</dbReference>
<dbReference type="SUPFAM" id="SSF47459">
    <property type="entry name" value="HLH, helix-loop-helix DNA-binding domain"/>
    <property type="match status" value="1"/>
</dbReference>
<evidence type="ECO:0000313" key="10">
    <source>
        <dbReference type="EMBL" id="ACY92585.1"/>
    </source>
</evidence>
<evidence type="ECO:0000256" key="4">
    <source>
        <dbReference type="ARBA" id="ARBA00023015"/>
    </source>
</evidence>
<accession>D1LX79</accession>
<feature type="compositionally biased region" description="Low complexity" evidence="8">
    <location>
        <begin position="181"/>
        <end position="210"/>
    </location>
</feature>
<dbReference type="InterPro" id="IPR050359">
    <property type="entry name" value="bHLH_transcription_factors"/>
</dbReference>
<keyword evidence="7" id="KW-0539">Nucleus</keyword>
<dbReference type="KEGG" id="sko:100313669"/>
<dbReference type="SMART" id="SM00353">
    <property type="entry name" value="HLH"/>
    <property type="match status" value="1"/>
</dbReference>
<dbReference type="GO" id="GO:0061564">
    <property type="term" value="P:axon development"/>
    <property type="evidence" value="ECO:0007669"/>
    <property type="project" value="TreeGrafter"/>
</dbReference>
<evidence type="ECO:0000256" key="6">
    <source>
        <dbReference type="ARBA" id="ARBA00023163"/>
    </source>
</evidence>
<evidence type="ECO:0000256" key="7">
    <source>
        <dbReference type="ARBA" id="ARBA00023242"/>
    </source>
</evidence>
<dbReference type="PANTHER" id="PTHR19290:SF163">
    <property type="entry name" value="BASIC HELIX-LOOP-HELIX NEURAL TRANSCRIPTION FACTOR TAP"/>
    <property type="match status" value="1"/>
</dbReference>
<dbReference type="Pfam" id="PF00010">
    <property type="entry name" value="HLH"/>
    <property type="match status" value="1"/>
</dbReference>
<proteinExistence type="evidence at transcript level"/>
<dbReference type="PROSITE" id="PS50888">
    <property type="entry name" value="BHLH"/>
    <property type="match status" value="1"/>
</dbReference>
<feature type="region of interest" description="Disordered" evidence="8">
    <location>
        <begin position="181"/>
        <end position="219"/>
    </location>
</feature>
<sequence length="219" mass="25067">MMRPPATATDYIGKSCECHLYMEEHCPHHQNRSSMAKETKQRRHKDNNKTSKTGHSKRKRYTKTRCKNRSPACLVRIKKNRRLKANDRERNRMHTLNEALDGLRNVLPKFPDDTKLTKIETLRFAHNYIWALSQMLKLIETDPNDCQPDVTIEWEPKDFIQTAHDMNFFTSKIATSITLPTSTTTASSSSSESPLHTPSTPLSSVSSDSTMSDDDCLSP</sequence>
<dbReference type="InterPro" id="IPR011598">
    <property type="entry name" value="bHLH_dom"/>
</dbReference>
<evidence type="ECO:0000256" key="3">
    <source>
        <dbReference type="ARBA" id="ARBA00022902"/>
    </source>
</evidence>
<evidence type="ECO:0000256" key="8">
    <source>
        <dbReference type="SAM" id="MobiDB-lite"/>
    </source>
</evidence>
<dbReference type="CDD" id="cd11428">
    <property type="entry name" value="bHLH_TS_NGN"/>
    <property type="match status" value="1"/>
</dbReference>
<evidence type="ECO:0000256" key="2">
    <source>
        <dbReference type="ARBA" id="ARBA00022782"/>
    </source>
</evidence>
<keyword evidence="11" id="KW-1185">Reference proteome</keyword>
<dbReference type="AlphaFoldDB" id="D1LX79"/>
<evidence type="ECO:0000313" key="12">
    <source>
        <dbReference type="RefSeq" id="NP_001161600.1"/>
    </source>
</evidence>
<dbReference type="GeneID" id="100313669"/>
<dbReference type="GO" id="GO:0007423">
    <property type="term" value="P:sensory organ development"/>
    <property type="evidence" value="ECO:0007669"/>
    <property type="project" value="TreeGrafter"/>
</dbReference>
<dbReference type="EMBL" id="GU076056">
    <property type="protein sequence ID" value="ACY92585.1"/>
    <property type="molecule type" value="mRNA"/>
</dbReference>
<evidence type="ECO:0000259" key="9">
    <source>
        <dbReference type="PROSITE" id="PS50888"/>
    </source>
</evidence>
<evidence type="ECO:0000256" key="1">
    <source>
        <dbReference type="ARBA" id="ARBA00022473"/>
    </source>
</evidence>
<dbReference type="GO" id="GO:0070888">
    <property type="term" value="F:E-box binding"/>
    <property type="evidence" value="ECO:0007669"/>
    <property type="project" value="TreeGrafter"/>
</dbReference>
<dbReference type="Gene3D" id="4.10.280.10">
    <property type="entry name" value="Helix-loop-helix DNA-binding domain"/>
    <property type="match status" value="1"/>
</dbReference>
<dbReference type="InterPro" id="IPR036638">
    <property type="entry name" value="HLH_DNA-bd_sf"/>
</dbReference>
<gene>
    <name evidence="12" type="primary">LOC100313669</name>
</gene>
<evidence type="ECO:0000256" key="5">
    <source>
        <dbReference type="ARBA" id="ARBA00023125"/>
    </source>
</evidence>
<feature type="region of interest" description="Disordered" evidence="8">
    <location>
        <begin position="28"/>
        <end position="65"/>
    </location>
</feature>
<dbReference type="PANTHER" id="PTHR19290">
    <property type="entry name" value="BASIC HELIX-LOOP-HELIX PROTEIN NEUROGENIN-RELATED"/>
    <property type="match status" value="1"/>
</dbReference>
<feature type="domain" description="BHLH" evidence="9">
    <location>
        <begin position="80"/>
        <end position="132"/>
    </location>
</feature>
<keyword evidence="2" id="KW-0221">Differentiation</keyword>
<feature type="compositionally biased region" description="Basic residues" evidence="8">
    <location>
        <begin position="40"/>
        <end position="65"/>
    </location>
</feature>
<keyword evidence="3" id="KW-0524">Neurogenesis</keyword>
<dbReference type="RefSeq" id="NP_001161600.1">
    <property type="nucleotide sequence ID" value="NM_001168128.1"/>
</dbReference>
<dbReference type="FunFam" id="4.10.280.10:FF:000006">
    <property type="entry name" value="Neurogenic differentiation factor"/>
    <property type="match status" value="1"/>
</dbReference>
<dbReference type="Proteomes" id="UP000694865">
    <property type="component" value="Unplaced"/>
</dbReference>
<keyword evidence="6" id="KW-0804">Transcription</keyword>
<evidence type="ECO:0000313" key="11">
    <source>
        <dbReference type="Proteomes" id="UP000694865"/>
    </source>
</evidence>
<organism evidence="10">
    <name type="scientific">Saccoglossus kowalevskii</name>
    <name type="common">Acorn worm</name>
    <dbReference type="NCBI Taxonomy" id="10224"/>
    <lineage>
        <taxon>Eukaryota</taxon>
        <taxon>Metazoa</taxon>
        <taxon>Hemichordata</taxon>
        <taxon>Enteropneusta</taxon>
        <taxon>Harrimaniidae</taxon>
        <taxon>Saccoglossus</taxon>
    </lineage>
</organism>
<dbReference type="OrthoDB" id="5969565at2759"/>
<dbReference type="GO" id="GO:0046983">
    <property type="term" value="F:protein dimerization activity"/>
    <property type="evidence" value="ECO:0007669"/>
    <property type="project" value="InterPro"/>
</dbReference>